<dbReference type="PANTHER" id="PTHR30032">
    <property type="entry name" value="N-ACETYLMURAMOYL-L-ALANINE AMIDASE-RELATED"/>
    <property type="match status" value="1"/>
</dbReference>
<feature type="domain" description="Sporulation stage II protein D amidase enhancer LytB N-terminal" evidence="2">
    <location>
        <begin position="120"/>
        <end position="205"/>
    </location>
</feature>
<dbReference type="GO" id="GO:0030288">
    <property type="term" value="C:outer membrane-bounded periplasmic space"/>
    <property type="evidence" value="ECO:0007669"/>
    <property type="project" value="TreeGrafter"/>
</dbReference>
<accession>A0AB94IZ05</accession>
<proteinExistence type="predicted"/>
<evidence type="ECO:0000256" key="1">
    <source>
        <dbReference type="SAM" id="MobiDB-lite"/>
    </source>
</evidence>
<evidence type="ECO:0000313" key="3">
    <source>
        <dbReference type="EMBL" id="CBL28939.1"/>
    </source>
</evidence>
<dbReference type="EMBL" id="FP929056">
    <property type="protein sequence ID" value="CBL28939.1"/>
    <property type="molecule type" value="Genomic_DNA"/>
</dbReference>
<reference evidence="4" key="1">
    <citation type="submission" date="2010-03" db="EMBL/GenBank/DDBJ databases">
        <title>The genome sequence of Synergistetes sp. SGP1.</title>
        <authorList>
            <consortium name="metaHIT consortium -- http://www.metahit.eu/"/>
            <person name="Pajon A."/>
            <person name="Turner K."/>
            <person name="Parkhill J."/>
            <person name="Wade W."/>
            <person name="Vartoukian S."/>
        </authorList>
    </citation>
    <scope>NUCLEOTIDE SEQUENCE [LARGE SCALE GENOMIC DNA]</scope>
    <source>
        <strain evidence="4">SGP1</strain>
    </source>
</reference>
<dbReference type="NCBIfam" id="TIGR02669">
    <property type="entry name" value="SpoIID_LytB"/>
    <property type="match status" value="1"/>
</dbReference>
<dbReference type="AlphaFoldDB" id="A0AB94IZ05"/>
<dbReference type="Pfam" id="PF08486">
    <property type="entry name" value="SpoIID"/>
    <property type="match status" value="1"/>
</dbReference>
<organism evidence="3 4">
    <name type="scientific">Fretibacterium fastidiosum</name>
    <dbReference type="NCBI Taxonomy" id="651822"/>
    <lineage>
        <taxon>Bacteria</taxon>
        <taxon>Thermotogati</taxon>
        <taxon>Synergistota</taxon>
        <taxon>Synergistia</taxon>
        <taxon>Synergistales</taxon>
        <taxon>Aminobacteriaceae</taxon>
        <taxon>Fretibacterium</taxon>
    </lineage>
</organism>
<name>A0AB94IZ05_9BACT</name>
<gene>
    <name evidence="3" type="ORF">SY1_22470</name>
</gene>
<dbReference type="InterPro" id="IPR013693">
    <property type="entry name" value="SpoIID/LytB_N"/>
</dbReference>
<feature type="compositionally biased region" description="Polar residues" evidence="1">
    <location>
        <begin position="333"/>
        <end position="342"/>
    </location>
</feature>
<protein>
    <submittedName>
        <fullName evidence="3">SpoIID/LytB domain</fullName>
    </submittedName>
</protein>
<dbReference type="InterPro" id="IPR013486">
    <property type="entry name" value="SpoIID/LytB"/>
</dbReference>
<dbReference type="InterPro" id="IPR051922">
    <property type="entry name" value="Bact_Sporulation_Assoc"/>
</dbReference>
<keyword evidence="4" id="KW-1185">Reference proteome</keyword>
<evidence type="ECO:0000313" key="4">
    <source>
        <dbReference type="Proteomes" id="UP000008957"/>
    </source>
</evidence>
<sequence length="491" mass="51876">MTGYAARGGGRVPPGILRLWGLLALLLLAPLATGAEARDIYVRLSAAGSYTVASDGAMTLVDGGGKAYPLGNPAALRVSGGRLLSGKTAFALPVRITGGGLMRFNNRRYRGAFLITSRGLLNVLDLEDYLRGVLPAEVGASWPMEALRVQAIISRTYALRQSMARSSRGYDVTDTVADQVYRGAGVETAATNQAVASTEREILTYGSDLAFTPFHSDSGGHTANNADVWGRALPYLAGVPEPVAYASPNASWSVRIPRGSIEAALARIKAGVGALSEVRVARVDKGGRATALTFTGSRGTSSVRASQFRTAIGPNLLKSTMLTSRAGTPPVAPQQQPKTPQESRPAPVDGRPLPPVPTSRDPMTFAQEKRLAQMTADGVFTTSELVDMLSNPNKKKGYFYIGLQRTGGSAPAPQPARKPVPVVPAAPVAPVTGAGGFTVAREGDVFVFCGRGWGHGVGLSQWGSLTLAKNGWKGERILMHYYPGTEVKRYR</sequence>
<dbReference type="GO" id="GO:0030435">
    <property type="term" value="P:sporulation resulting in formation of a cellular spore"/>
    <property type="evidence" value="ECO:0007669"/>
    <property type="project" value="InterPro"/>
</dbReference>
<dbReference type="KEGG" id="sbr:SY1_22470"/>
<reference evidence="3 4" key="2">
    <citation type="submission" date="2010-03" db="EMBL/GenBank/DDBJ databases">
        <authorList>
            <person name="Pajon A."/>
        </authorList>
    </citation>
    <scope>NUCLEOTIDE SEQUENCE [LARGE SCALE GENOMIC DNA]</scope>
    <source>
        <strain evidence="3 4">SGP1</strain>
    </source>
</reference>
<evidence type="ECO:0000259" key="2">
    <source>
        <dbReference type="Pfam" id="PF08486"/>
    </source>
</evidence>
<dbReference type="Proteomes" id="UP000008957">
    <property type="component" value="Chromosome"/>
</dbReference>
<feature type="region of interest" description="Disordered" evidence="1">
    <location>
        <begin position="324"/>
        <end position="361"/>
    </location>
</feature>
<dbReference type="PANTHER" id="PTHR30032:SF4">
    <property type="entry name" value="AMIDASE ENHANCER"/>
    <property type="match status" value="1"/>
</dbReference>
<dbReference type="RefSeq" id="WP_015557085.1">
    <property type="nucleotide sequence ID" value="NC_021038.1"/>
</dbReference>